<dbReference type="STRING" id="1353952.A0A165FC56"/>
<sequence>MRVAALGLVNEPVLAALRSPAAAAAASPFSIPLLMQTLGPALLRPSPPDLFSQPLAPRLTLAELVDSSDPAGLVECMSLLYALLQVDTQNRMRPSLHLSHAMRRRRSGTRMAYCGSKRFLKGAGESI</sequence>
<dbReference type="InParanoid" id="A0A165FC56"/>
<dbReference type="AlphaFoldDB" id="A0A165FC56"/>
<keyword evidence="2" id="KW-1185">Reference proteome</keyword>
<accession>A0A165FC56</accession>
<evidence type="ECO:0000313" key="1">
    <source>
        <dbReference type="EMBL" id="KZT56533.1"/>
    </source>
</evidence>
<organism evidence="1 2">
    <name type="scientific">Calocera cornea HHB12733</name>
    <dbReference type="NCBI Taxonomy" id="1353952"/>
    <lineage>
        <taxon>Eukaryota</taxon>
        <taxon>Fungi</taxon>
        <taxon>Dikarya</taxon>
        <taxon>Basidiomycota</taxon>
        <taxon>Agaricomycotina</taxon>
        <taxon>Dacrymycetes</taxon>
        <taxon>Dacrymycetales</taxon>
        <taxon>Dacrymycetaceae</taxon>
        <taxon>Calocera</taxon>
    </lineage>
</organism>
<evidence type="ECO:0000313" key="2">
    <source>
        <dbReference type="Proteomes" id="UP000076842"/>
    </source>
</evidence>
<dbReference type="OrthoDB" id="5396786at2759"/>
<dbReference type="EMBL" id="KV423976">
    <property type="protein sequence ID" value="KZT56533.1"/>
    <property type="molecule type" value="Genomic_DNA"/>
</dbReference>
<proteinExistence type="predicted"/>
<dbReference type="Proteomes" id="UP000076842">
    <property type="component" value="Unassembled WGS sequence"/>
</dbReference>
<name>A0A165FC56_9BASI</name>
<gene>
    <name evidence="1" type="ORF">CALCODRAFT_483891</name>
</gene>
<reference evidence="1 2" key="1">
    <citation type="journal article" date="2016" name="Mol. Biol. Evol.">
        <title>Comparative Genomics of Early-Diverging Mushroom-Forming Fungi Provides Insights into the Origins of Lignocellulose Decay Capabilities.</title>
        <authorList>
            <person name="Nagy L.G."/>
            <person name="Riley R."/>
            <person name="Tritt A."/>
            <person name="Adam C."/>
            <person name="Daum C."/>
            <person name="Floudas D."/>
            <person name="Sun H."/>
            <person name="Yadav J.S."/>
            <person name="Pangilinan J."/>
            <person name="Larsson K.H."/>
            <person name="Matsuura K."/>
            <person name="Barry K."/>
            <person name="Labutti K."/>
            <person name="Kuo R."/>
            <person name="Ohm R.A."/>
            <person name="Bhattacharya S.S."/>
            <person name="Shirouzu T."/>
            <person name="Yoshinaga Y."/>
            <person name="Martin F.M."/>
            <person name="Grigoriev I.V."/>
            <person name="Hibbett D.S."/>
        </authorList>
    </citation>
    <scope>NUCLEOTIDE SEQUENCE [LARGE SCALE GENOMIC DNA]</scope>
    <source>
        <strain evidence="1 2">HHB12733</strain>
    </source>
</reference>
<protein>
    <submittedName>
        <fullName evidence="1">Uncharacterized protein</fullName>
    </submittedName>
</protein>